<protein>
    <submittedName>
        <fullName evidence="2">AAA family ATPase</fullName>
    </submittedName>
</protein>
<sequence>MNTSPTSEHPRYADVRETHSGLVLLCGDRAYKVKRPVVTGFLDFGSRERRERAIARELELNRRLSPDVYLGISHLTDLDGGPGEPVLVMRRLPDRARLSELLDDPATARTALADLADMLARFHDRADRGPDIDRAARVDALRGRWTDLLRGLTDPPIDPDVTERITALVTRYLDGRKPLLDNRIADRRIVDGHGDLHAGDIFALPDGFRIIDCLDFDDDLRHVDRLDDIAFLAMDLEFLHHPHHAEELLDHYCTLTNDPAPASLRHHYIAYRAVVRARVDCIRHQQGAPEAAAHAVRHTDIAAAHLDEAAIRIALIGGLPGTGKSTLAAALATATGALVVSSDTVRAEMRSTGELRGHSGEYGHGAYSPRAKDRVYTQMLNLARTHLSAGRSVVLDASWTDPRHRDRAAALATETSTDLIELCCRAPQSVATERIAARTGGDSEATAAIAAAMAETSPPWPTATVVDTTASAEATLTQALRAWNSPTRRSPDTPVTASQRP</sequence>
<dbReference type="PANTHER" id="PTHR43883:SF1">
    <property type="entry name" value="GLUCONOKINASE"/>
    <property type="match status" value="1"/>
</dbReference>
<dbReference type="SUPFAM" id="SSF52540">
    <property type="entry name" value="P-loop containing nucleoside triphosphate hydrolases"/>
    <property type="match status" value="1"/>
</dbReference>
<feature type="region of interest" description="Disordered" evidence="1">
    <location>
        <begin position="479"/>
        <end position="501"/>
    </location>
</feature>
<dbReference type="EMBL" id="CP046173">
    <property type="protein sequence ID" value="QIS18969.1"/>
    <property type="molecule type" value="Genomic_DNA"/>
</dbReference>
<name>A0A6G9Z042_9NOCA</name>
<organism evidence="2 3">
    <name type="scientific">Nocardia terpenica</name>
    <dbReference type="NCBI Taxonomy" id="455432"/>
    <lineage>
        <taxon>Bacteria</taxon>
        <taxon>Bacillati</taxon>
        <taxon>Actinomycetota</taxon>
        <taxon>Actinomycetes</taxon>
        <taxon>Mycobacteriales</taxon>
        <taxon>Nocardiaceae</taxon>
        <taxon>Nocardia</taxon>
    </lineage>
</organism>
<dbReference type="PANTHER" id="PTHR43883">
    <property type="entry name" value="SLR0207 PROTEIN"/>
    <property type="match status" value="1"/>
</dbReference>
<evidence type="ECO:0000313" key="2">
    <source>
        <dbReference type="EMBL" id="QIS18969.1"/>
    </source>
</evidence>
<dbReference type="Proteomes" id="UP000500953">
    <property type="component" value="Chromosome"/>
</dbReference>
<dbReference type="AlphaFoldDB" id="A0A6G9Z042"/>
<evidence type="ECO:0000256" key="1">
    <source>
        <dbReference type="SAM" id="MobiDB-lite"/>
    </source>
</evidence>
<dbReference type="Gene3D" id="3.40.50.300">
    <property type="entry name" value="P-loop containing nucleotide triphosphate hydrolases"/>
    <property type="match status" value="1"/>
</dbReference>
<dbReference type="InterPro" id="IPR027417">
    <property type="entry name" value="P-loop_NTPase"/>
</dbReference>
<accession>A0A6G9Z042</accession>
<dbReference type="InterPro" id="IPR052732">
    <property type="entry name" value="Cell-binding_unc_protein"/>
</dbReference>
<gene>
    <name evidence="2" type="ORF">F6W96_12330</name>
</gene>
<evidence type="ECO:0000313" key="3">
    <source>
        <dbReference type="Proteomes" id="UP000500953"/>
    </source>
</evidence>
<dbReference type="InterPro" id="IPR011009">
    <property type="entry name" value="Kinase-like_dom_sf"/>
</dbReference>
<proteinExistence type="predicted"/>
<dbReference type="RefSeq" id="WP_167486281.1">
    <property type="nucleotide sequence ID" value="NZ_CP046173.1"/>
</dbReference>
<dbReference type="SUPFAM" id="SSF56112">
    <property type="entry name" value="Protein kinase-like (PK-like)"/>
    <property type="match status" value="1"/>
</dbReference>
<dbReference type="Pfam" id="PF13671">
    <property type="entry name" value="AAA_33"/>
    <property type="match status" value="1"/>
</dbReference>
<reference evidence="2 3" key="1">
    <citation type="journal article" date="2019" name="ACS Chem. Biol.">
        <title>Identification and Mobilization of a Cryptic Antibiotic Biosynthesis Gene Locus from a Human-Pathogenic Nocardia Isolate.</title>
        <authorList>
            <person name="Herisse M."/>
            <person name="Ishida K."/>
            <person name="Porter J.L."/>
            <person name="Howden B."/>
            <person name="Hertweck C."/>
            <person name="Stinear T.P."/>
            <person name="Pidot S.J."/>
        </authorList>
    </citation>
    <scope>NUCLEOTIDE SEQUENCE [LARGE SCALE GENOMIC DNA]</scope>
    <source>
        <strain evidence="2 3">AUSMDU00012715</strain>
    </source>
</reference>